<gene>
    <name evidence="2" type="ORF">PGLA2088_LOCUS20872</name>
</gene>
<organism evidence="2 3">
    <name type="scientific">Polarella glacialis</name>
    <name type="common">Dinoflagellate</name>
    <dbReference type="NCBI Taxonomy" id="89957"/>
    <lineage>
        <taxon>Eukaryota</taxon>
        <taxon>Sar</taxon>
        <taxon>Alveolata</taxon>
        <taxon>Dinophyceae</taxon>
        <taxon>Suessiales</taxon>
        <taxon>Suessiaceae</taxon>
        <taxon>Polarella</taxon>
    </lineage>
</organism>
<accession>A0A813JLT9</accession>
<evidence type="ECO:0000313" key="2">
    <source>
        <dbReference type="EMBL" id="CAE8678564.1"/>
    </source>
</evidence>
<evidence type="ECO:0000256" key="1">
    <source>
        <dbReference type="SAM" id="MobiDB-lite"/>
    </source>
</evidence>
<dbReference type="AlphaFoldDB" id="A0A813JLT9"/>
<sequence length="192" mass="20756">MPEPIPKAFTPAGWAAVKTETIKKEQQLSRTSSSVLGGVRERNGGHPAAGWAWFTSAGFCDANDQEKIVRTNFPQRPYFDKQRSAGHDTGEQKGSAMRLRHAASGRSQFLDRTESSNLLGPLAMSRTLPAAGSASAGWPSSPTNGWVSSPSNRQSPHGEAKFNRSHIPAGFFIPPRHLSSVPLRIPGHAEVF</sequence>
<feature type="region of interest" description="Disordered" evidence="1">
    <location>
        <begin position="78"/>
        <end position="97"/>
    </location>
</feature>
<dbReference type="EMBL" id="CAJNNW010025695">
    <property type="protein sequence ID" value="CAE8678564.1"/>
    <property type="molecule type" value="Genomic_DNA"/>
</dbReference>
<feature type="compositionally biased region" description="Basic and acidic residues" evidence="1">
    <location>
        <begin position="78"/>
        <end position="91"/>
    </location>
</feature>
<feature type="compositionally biased region" description="Low complexity" evidence="1">
    <location>
        <begin position="133"/>
        <end position="142"/>
    </location>
</feature>
<reference evidence="2" key="1">
    <citation type="submission" date="2021-02" db="EMBL/GenBank/DDBJ databases">
        <authorList>
            <person name="Dougan E. K."/>
            <person name="Rhodes N."/>
            <person name="Thang M."/>
            <person name="Chan C."/>
        </authorList>
    </citation>
    <scope>NUCLEOTIDE SEQUENCE</scope>
</reference>
<protein>
    <submittedName>
        <fullName evidence="2">Uncharacterized protein</fullName>
    </submittedName>
</protein>
<proteinExistence type="predicted"/>
<dbReference type="Proteomes" id="UP000626109">
    <property type="component" value="Unassembled WGS sequence"/>
</dbReference>
<evidence type="ECO:0000313" key="3">
    <source>
        <dbReference type="Proteomes" id="UP000626109"/>
    </source>
</evidence>
<name>A0A813JLT9_POLGL</name>
<comment type="caution">
    <text evidence="2">The sequence shown here is derived from an EMBL/GenBank/DDBJ whole genome shotgun (WGS) entry which is preliminary data.</text>
</comment>
<feature type="compositionally biased region" description="Polar residues" evidence="1">
    <location>
        <begin position="143"/>
        <end position="155"/>
    </location>
</feature>
<feature type="region of interest" description="Disordered" evidence="1">
    <location>
        <begin position="133"/>
        <end position="162"/>
    </location>
</feature>